<feature type="compositionally biased region" description="Basic and acidic residues" evidence="1">
    <location>
        <begin position="113"/>
        <end position="123"/>
    </location>
</feature>
<sequence>MVIKEERGGGNVDKRPKNTRMSFGRSMEAPMDFDYTNERPSKRPFNNINEASSSRIPFNDKDRRSNLVGSNTPFLFHTTEVKPIDNDNNNFDSFKWDVKSSLGLGEVEMADASPKKDNPDNRLKLNSNAVNKMRKKRIRNQQKSHDQPNDNNINYDDLPILLTKYAQTGFNLFLLLGLSSLVYKLVKTILKDVEDKVEYYVQTMNSEASACARSYALNQCDPKTRVPVSEEACIQFEQCMHRDPTTVGIARVGAAAFAEILEGFANEIGLRGGLLIITLLTFFWLIKSVNSRSRYHQQQQSQLIINQEEMEEFQNFLKSNKTKTNKTSKKRWGDGNKWLKV</sequence>
<dbReference type="Proteomes" id="UP000305647">
    <property type="component" value="Unassembled WGS sequence"/>
</dbReference>
<dbReference type="InterPro" id="IPR018767">
    <property type="entry name" value="Brl1/Brr6_dom"/>
</dbReference>
<organism evidence="4 5">
    <name type="scientific">Wallemia mellicola</name>
    <dbReference type="NCBI Taxonomy" id="1708541"/>
    <lineage>
        <taxon>Eukaryota</taxon>
        <taxon>Fungi</taxon>
        <taxon>Dikarya</taxon>
        <taxon>Basidiomycota</taxon>
        <taxon>Wallemiomycotina</taxon>
        <taxon>Wallemiomycetes</taxon>
        <taxon>Wallemiales</taxon>
        <taxon>Wallemiaceae</taxon>
        <taxon>Wallemia</taxon>
    </lineage>
</organism>
<dbReference type="AlphaFoldDB" id="A0A4T0M168"/>
<dbReference type="GO" id="GO:0006998">
    <property type="term" value="P:nuclear envelope organization"/>
    <property type="evidence" value="ECO:0007669"/>
    <property type="project" value="InterPro"/>
</dbReference>
<evidence type="ECO:0000313" key="4">
    <source>
        <dbReference type="EMBL" id="TIC33430.1"/>
    </source>
</evidence>
<dbReference type="GO" id="GO:0055088">
    <property type="term" value="P:lipid homeostasis"/>
    <property type="evidence" value="ECO:0007669"/>
    <property type="project" value="InterPro"/>
</dbReference>
<proteinExistence type="predicted"/>
<keyword evidence="2" id="KW-1133">Transmembrane helix</keyword>
<feature type="region of interest" description="Disordered" evidence="1">
    <location>
        <begin position="1"/>
        <end position="64"/>
    </location>
</feature>
<keyword evidence="2" id="KW-0812">Transmembrane</keyword>
<dbReference type="PANTHER" id="PTHR28136:SF1">
    <property type="entry name" value="NUCLEUS EXPORT PROTEIN BRL1"/>
    <property type="match status" value="1"/>
</dbReference>
<dbReference type="EMBL" id="SPRO01000005">
    <property type="protein sequence ID" value="TIC33430.1"/>
    <property type="molecule type" value="Genomic_DNA"/>
</dbReference>
<feature type="compositionally biased region" description="Basic residues" evidence="1">
    <location>
        <begin position="132"/>
        <end position="142"/>
    </location>
</feature>
<dbReference type="InterPro" id="IPR040202">
    <property type="entry name" value="Brl1/Brr6"/>
</dbReference>
<feature type="compositionally biased region" description="Basic and acidic residues" evidence="1">
    <location>
        <begin position="1"/>
        <end position="16"/>
    </location>
</feature>
<dbReference type="SMART" id="SM01042">
    <property type="entry name" value="Brr6_like_C_C"/>
    <property type="match status" value="1"/>
</dbReference>
<keyword evidence="2" id="KW-0472">Membrane</keyword>
<name>A0A4T0M168_9BASI</name>
<feature type="compositionally biased region" description="Polar residues" evidence="1">
    <location>
        <begin position="44"/>
        <end position="56"/>
    </location>
</feature>
<feature type="transmembrane region" description="Helical" evidence="2">
    <location>
        <begin position="268"/>
        <end position="286"/>
    </location>
</feature>
<dbReference type="PANTHER" id="PTHR28136">
    <property type="entry name" value="NUCLEUS EXPORT PROTEIN BRR6"/>
    <property type="match status" value="1"/>
</dbReference>
<dbReference type="GO" id="GO:0031965">
    <property type="term" value="C:nuclear membrane"/>
    <property type="evidence" value="ECO:0007669"/>
    <property type="project" value="InterPro"/>
</dbReference>
<feature type="region of interest" description="Disordered" evidence="1">
    <location>
        <begin position="110"/>
        <end position="153"/>
    </location>
</feature>
<comment type="caution">
    <text evidence="4">The sequence shown here is derived from an EMBL/GenBank/DDBJ whole genome shotgun (WGS) entry which is preliminary data.</text>
</comment>
<dbReference type="Pfam" id="PF10104">
    <property type="entry name" value="Brr6_like_C_C"/>
    <property type="match status" value="1"/>
</dbReference>
<evidence type="ECO:0000256" key="1">
    <source>
        <dbReference type="SAM" id="MobiDB-lite"/>
    </source>
</evidence>
<protein>
    <recommendedName>
        <fullName evidence="3">Brl1/Brr6 domain-containing protein</fullName>
    </recommendedName>
</protein>
<evidence type="ECO:0000259" key="3">
    <source>
        <dbReference type="SMART" id="SM01042"/>
    </source>
</evidence>
<evidence type="ECO:0000256" key="2">
    <source>
        <dbReference type="SAM" id="Phobius"/>
    </source>
</evidence>
<gene>
    <name evidence="4" type="ORF">E3Q10_00869</name>
</gene>
<evidence type="ECO:0000313" key="5">
    <source>
        <dbReference type="Proteomes" id="UP000305647"/>
    </source>
</evidence>
<feature type="domain" description="Brl1/Brr6" evidence="3">
    <location>
        <begin position="162"/>
        <end position="287"/>
    </location>
</feature>
<reference evidence="4 5" key="1">
    <citation type="submission" date="2019-03" db="EMBL/GenBank/DDBJ databases">
        <title>Sequencing 25 genomes of Wallemia mellicola.</title>
        <authorList>
            <person name="Gostincar C."/>
        </authorList>
    </citation>
    <scope>NUCLEOTIDE SEQUENCE [LARGE SCALE GENOMIC DNA]</scope>
    <source>
        <strain evidence="4 5">EXF-8738</strain>
    </source>
</reference>
<accession>A0A4T0M168</accession>